<dbReference type="InterPro" id="IPR022742">
    <property type="entry name" value="Hydrolase_4"/>
</dbReference>
<dbReference type="PANTHER" id="PTHR12277">
    <property type="entry name" value="ALPHA/BETA HYDROLASE DOMAIN-CONTAINING PROTEIN"/>
    <property type="match status" value="1"/>
</dbReference>
<evidence type="ECO:0000259" key="2">
    <source>
        <dbReference type="Pfam" id="PF12146"/>
    </source>
</evidence>
<feature type="signal peptide" evidence="1">
    <location>
        <begin position="1"/>
        <end position="20"/>
    </location>
</feature>
<comment type="caution">
    <text evidence="3">The sequence shown here is derived from an EMBL/GenBank/DDBJ whole genome shotgun (WGS) entry which is preliminary data.</text>
</comment>
<evidence type="ECO:0000313" key="3">
    <source>
        <dbReference type="EMBL" id="GAA0812529.1"/>
    </source>
</evidence>
<protein>
    <recommendedName>
        <fullName evidence="2">Serine aminopeptidase S33 domain-containing protein</fullName>
    </recommendedName>
</protein>
<dbReference type="Pfam" id="PF12146">
    <property type="entry name" value="Hydrolase_4"/>
    <property type="match status" value="1"/>
</dbReference>
<reference evidence="4" key="1">
    <citation type="journal article" date="2019" name="Int. J. Syst. Evol. Microbiol.">
        <title>The Global Catalogue of Microorganisms (GCM) 10K type strain sequencing project: providing services to taxonomists for standard genome sequencing and annotation.</title>
        <authorList>
            <consortium name="The Broad Institute Genomics Platform"/>
            <consortium name="The Broad Institute Genome Sequencing Center for Infectious Disease"/>
            <person name="Wu L."/>
            <person name="Ma J."/>
        </authorList>
    </citation>
    <scope>NUCLEOTIDE SEQUENCE [LARGE SCALE GENOMIC DNA]</scope>
    <source>
        <strain evidence="4">JCM 15608</strain>
    </source>
</reference>
<feature type="domain" description="Serine aminopeptidase S33" evidence="2">
    <location>
        <begin position="77"/>
        <end position="209"/>
    </location>
</feature>
<keyword evidence="1" id="KW-0732">Signal</keyword>
<dbReference type="RefSeq" id="WP_343814958.1">
    <property type="nucleotide sequence ID" value="NZ_BAAAFA010000002.1"/>
</dbReference>
<dbReference type="Proteomes" id="UP001500021">
    <property type="component" value="Unassembled WGS sequence"/>
</dbReference>
<proteinExistence type="predicted"/>
<dbReference type="PROSITE" id="PS51257">
    <property type="entry name" value="PROKAR_LIPOPROTEIN"/>
    <property type="match status" value="1"/>
</dbReference>
<dbReference type="Gene3D" id="3.40.50.1820">
    <property type="entry name" value="alpha/beta hydrolase"/>
    <property type="match status" value="1"/>
</dbReference>
<evidence type="ECO:0000313" key="4">
    <source>
        <dbReference type="Proteomes" id="UP001500021"/>
    </source>
</evidence>
<feature type="chain" id="PRO_5045669335" description="Serine aminopeptidase S33 domain-containing protein" evidence="1">
    <location>
        <begin position="21"/>
        <end position="289"/>
    </location>
</feature>
<dbReference type="InterPro" id="IPR029058">
    <property type="entry name" value="AB_hydrolase_fold"/>
</dbReference>
<dbReference type="EMBL" id="BAAAFA010000002">
    <property type="protein sequence ID" value="GAA0812529.1"/>
    <property type="molecule type" value="Genomic_DNA"/>
</dbReference>
<keyword evidence="4" id="KW-1185">Reference proteome</keyword>
<dbReference type="SUPFAM" id="SSF53474">
    <property type="entry name" value="alpha/beta-Hydrolases"/>
    <property type="match status" value="1"/>
</dbReference>
<accession>A0ABN1L3V0</accession>
<gene>
    <name evidence="3" type="ORF">GCM10009111_06620</name>
</gene>
<organism evidence="3 4">
    <name type="scientific">Colwellia asteriadis</name>
    <dbReference type="NCBI Taxonomy" id="517723"/>
    <lineage>
        <taxon>Bacteria</taxon>
        <taxon>Pseudomonadati</taxon>
        <taxon>Pseudomonadota</taxon>
        <taxon>Gammaproteobacteria</taxon>
        <taxon>Alteromonadales</taxon>
        <taxon>Colwelliaceae</taxon>
        <taxon>Colwellia</taxon>
    </lineage>
</organism>
<name>A0ABN1L3V0_9GAMM</name>
<sequence length="289" mass="31016">MKLLLITFTLLFLLSGCSVNITKDNFIYQDEKVEVQLDLAAISAKITNDADLTTVSTVSLVTDAGETLKGVQLLHEKARVNIVLFGGSGMKISQSAAILNNFASIPANVMWFDYRGVGVSERKGELNLEDILQDSLQVFDLAKRSLPTNIPMVVHGISMGSIVGSALANERTLDGLVLDGAISSVPELVENTVPAWSKIFSTVTVSPELAQLNNIDFIKQYKNPLLFLAGTEDTITPIAFSQALFDISGSEVKTLATISESKHGMSMKSAAAIKAYTVFIDQITGSGVP</sequence>
<evidence type="ECO:0000256" key="1">
    <source>
        <dbReference type="SAM" id="SignalP"/>
    </source>
</evidence>